<dbReference type="InterPro" id="IPR002478">
    <property type="entry name" value="PUA"/>
</dbReference>
<evidence type="ECO:0000256" key="7">
    <source>
        <dbReference type="ARBA" id="ARBA00022884"/>
    </source>
</evidence>
<sequence length="453" mass="49986">MSSSTRTTPPAAPDLPRERRTEVRLKPGREAPLRRGRLWVYRTDVYTVSDDAYDPGDVVRVVDARGRFVGKGYINPRSMIFVRLLTTDPDEPIDRAFFRGRLERALALRRRLEAAHPDTDSFRLVFAEADLLPGLIVDRFADVLVVQTLALGIDRWQPVLVDLLAELEAPRGIYERNDVPVRELEGLPQKTGFLHGRFDPRVTIRENGLPLVVDVAEGHKTGHFLDQRDNRAALRRYAAGARVLDVFCHTGAFACHALAYGAREVVAVDAHEGALALARTNVERVRRMLRDRGAAAASPGSGEGGGADATRAGRGPGDAPFAAADPEAPVSFHHANAFDFLRARAADGDRYDVVVLDPPAFAKNRQALPGAYRGYKEINLRAMKMLPPGGILVTCSCSYPMTRDLFEAMLLDAARDVGRRVRILERRGAAPDHPVLLGAGESDYLKCYVLEVW</sequence>
<dbReference type="Gene3D" id="2.30.130.10">
    <property type="entry name" value="PUA domain"/>
    <property type="match status" value="1"/>
</dbReference>
<protein>
    <submittedName>
        <fullName evidence="11">Class I SAM-dependent rRNA methyltransferase</fullName>
        <ecNumber evidence="11">2.1.1.-</ecNumber>
    </submittedName>
</protein>
<comment type="similarity">
    <text evidence="8">Belongs to the methyltransferase superfamily. RlmI family.</text>
</comment>
<keyword evidence="4 11" id="KW-0489">Methyltransferase</keyword>
<dbReference type="GO" id="GO:0008168">
    <property type="term" value="F:methyltransferase activity"/>
    <property type="evidence" value="ECO:0007669"/>
    <property type="project" value="UniProtKB-KW"/>
</dbReference>
<evidence type="ECO:0000256" key="9">
    <source>
        <dbReference type="SAM" id="MobiDB-lite"/>
    </source>
</evidence>
<dbReference type="EC" id="2.1.1.-" evidence="11"/>
<feature type="domain" description="PUA" evidence="10">
    <location>
        <begin position="21"/>
        <end position="107"/>
    </location>
</feature>
<evidence type="ECO:0000256" key="1">
    <source>
        <dbReference type="ARBA" id="ARBA00004496"/>
    </source>
</evidence>
<dbReference type="Pfam" id="PF10672">
    <property type="entry name" value="Methyltrans_SAM"/>
    <property type="match status" value="1"/>
</dbReference>
<evidence type="ECO:0000256" key="3">
    <source>
        <dbReference type="ARBA" id="ARBA00022552"/>
    </source>
</evidence>
<dbReference type="PANTHER" id="PTHR42873:SF1">
    <property type="entry name" value="S-ADENOSYLMETHIONINE-DEPENDENT METHYLTRANSFERASE DOMAIN-CONTAINING PROTEIN"/>
    <property type="match status" value="1"/>
</dbReference>
<dbReference type="CDD" id="cd02440">
    <property type="entry name" value="AdoMet_MTases"/>
    <property type="match status" value="1"/>
</dbReference>
<evidence type="ECO:0000313" key="12">
    <source>
        <dbReference type="Proteomes" id="UP001304683"/>
    </source>
</evidence>
<feature type="region of interest" description="Disordered" evidence="9">
    <location>
        <begin position="1"/>
        <end position="20"/>
    </location>
</feature>
<evidence type="ECO:0000256" key="6">
    <source>
        <dbReference type="ARBA" id="ARBA00022691"/>
    </source>
</evidence>
<dbReference type="Gene3D" id="3.40.50.150">
    <property type="entry name" value="Vaccinia Virus protein VP39"/>
    <property type="match status" value="1"/>
</dbReference>
<reference evidence="11 12" key="1">
    <citation type="submission" date="2023-08" db="EMBL/GenBank/DDBJ databases">
        <title>Genome sequence of Thermaerobacter compostii strain Ins1, a spore-forming filamentous bacterium isolated from a deep geothermal reservoir.</title>
        <authorList>
            <person name="Bregnard D."/>
            <person name="Gonzalez D."/>
            <person name="Junier P."/>
        </authorList>
    </citation>
    <scope>NUCLEOTIDE SEQUENCE [LARGE SCALE GENOMIC DNA]</scope>
    <source>
        <strain evidence="11 12">Ins1</strain>
    </source>
</reference>
<accession>A0ABZ0QL43</accession>
<dbReference type="InterPro" id="IPR041532">
    <property type="entry name" value="RlmI-like_PUA"/>
</dbReference>
<evidence type="ECO:0000256" key="5">
    <source>
        <dbReference type="ARBA" id="ARBA00022679"/>
    </source>
</evidence>
<evidence type="ECO:0000256" key="4">
    <source>
        <dbReference type="ARBA" id="ARBA00022603"/>
    </source>
</evidence>
<keyword evidence="6" id="KW-0949">S-adenosyl-L-methionine</keyword>
<dbReference type="SUPFAM" id="SSF53335">
    <property type="entry name" value="S-adenosyl-L-methionine-dependent methyltransferases"/>
    <property type="match status" value="1"/>
</dbReference>
<evidence type="ECO:0000256" key="8">
    <source>
        <dbReference type="ARBA" id="ARBA00038091"/>
    </source>
</evidence>
<keyword evidence="2" id="KW-0963">Cytoplasm</keyword>
<dbReference type="GO" id="GO:0032259">
    <property type="term" value="P:methylation"/>
    <property type="evidence" value="ECO:0007669"/>
    <property type="project" value="UniProtKB-KW"/>
</dbReference>
<dbReference type="RefSeq" id="WP_318750063.1">
    <property type="nucleotide sequence ID" value="NZ_CP132508.1"/>
</dbReference>
<feature type="region of interest" description="Disordered" evidence="9">
    <location>
        <begin position="292"/>
        <end position="325"/>
    </location>
</feature>
<proteinExistence type="inferred from homology"/>
<dbReference type="CDD" id="cd11572">
    <property type="entry name" value="RlmI_M_like"/>
    <property type="match status" value="1"/>
</dbReference>
<evidence type="ECO:0000256" key="2">
    <source>
        <dbReference type="ARBA" id="ARBA00022490"/>
    </source>
</evidence>
<evidence type="ECO:0000259" key="10">
    <source>
        <dbReference type="SMART" id="SM00359"/>
    </source>
</evidence>
<keyword evidence="3" id="KW-0698">rRNA processing</keyword>
<keyword evidence="5 11" id="KW-0808">Transferase</keyword>
<gene>
    <name evidence="11" type="ORF">Q5761_07395</name>
</gene>
<dbReference type="InterPro" id="IPR015947">
    <property type="entry name" value="PUA-like_sf"/>
</dbReference>
<dbReference type="InterPro" id="IPR029063">
    <property type="entry name" value="SAM-dependent_MTases_sf"/>
</dbReference>
<keyword evidence="12" id="KW-1185">Reference proteome</keyword>
<dbReference type="PANTHER" id="PTHR42873">
    <property type="entry name" value="RIBOSOMAL RNA LARGE SUBUNIT METHYLTRANSFERASE"/>
    <property type="match status" value="1"/>
</dbReference>
<dbReference type="SMART" id="SM00359">
    <property type="entry name" value="PUA"/>
    <property type="match status" value="1"/>
</dbReference>
<feature type="compositionally biased region" description="Low complexity" evidence="9">
    <location>
        <begin position="308"/>
        <end position="325"/>
    </location>
</feature>
<keyword evidence="7" id="KW-0694">RNA-binding</keyword>
<comment type="subcellular location">
    <subcellularLocation>
        <location evidence="1">Cytoplasm</location>
    </subcellularLocation>
</comment>
<dbReference type="EMBL" id="CP132508">
    <property type="protein sequence ID" value="WPD18211.1"/>
    <property type="molecule type" value="Genomic_DNA"/>
</dbReference>
<dbReference type="InterPro" id="IPR019614">
    <property type="entry name" value="SAM-dep_methyl-trfase"/>
</dbReference>
<dbReference type="Pfam" id="PF17785">
    <property type="entry name" value="PUA_3"/>
    <property type="match status" value="1"/>
</dbReference>
<dbReference type="Gene3D" id="3.30.750.80">
    <property type="entry name" value="RNA methyltransferase domain (HRMD) like"/>
    <property type="match status" value="1"/>
</dbReference>
<dbReference type="PROSITE" id="PS50890">
    <property type="entry name" value="PUA"/>
    <property type="match status" value="1"/>
</dbReference>
<name>A0ABZ0QL43_9FIRM</name>
<dbReference type="SUPFAM" id="SSF88697">
    <property type="entry name" value="PUA domain-like"/>
    <property type="match status" value="1"/>
</dbReference>
<dbReference type="InterPro" id="IPR036974">
    <property type="entry name" value="PUA_sf"/>
</dbReference>
<dbReference type="CDD" id="cd21153">
    <property type="entry name" value="PUA_RlmI"/>
    <property type="match status" value="1"/>
</dbReference>
<evidence type="ECO:0000313" key="11">
    <source>
        <dbReference type="EMBL" id="WPD18211.1"/>
    </source>
</evidence>
<dbReference type="Proteomes" id="UP001304683">
    <property type="component" value="Chromosome"/>
</dbReference>
<organism evidence="11 12">
    <name type="scientific">Thermaerobacter composti</name>
    <dbReference type="NCBI Taxonomy" id="554949"/>
    <lineage>
        <taxon>Bacteria</taxon>
        <taxon>Bacillati</taxon>
        <taxon>Bacillota</taxon>
        <taxon>Clostridia</taxon>
        <taxon>Eubacteriales</taxon>
        <taxon>Clostridiales Family XVII. Incertae Sedis</taxon>
        <taxon>Thermaerobacter</taxon>
    </lineage>
</organism>